<accession>Q7Y4E9</accession>
<dbReference type="EMBL" id="AY129509">
    <property type="protein sequence ID" value="AAN05725.1"/>
    <property type="molecule type" value="Genomic_DNA"/>
</dbReference>
<dbReference type="Pfam" id="PF08199">
    <property type="entry name" value="E2"/>
    <property type="match status" value="1"/>
</dbReference>
<name>Q7Y4E9_9CAUD</name>
<sequence>MLFRLLYLRFGKSIKRRILIDNFSNFCYYNFIGYFYS</sequence>
<evidence type="ECO:0000313" key="1">
    <source>
        <dbReference type="EMBL" id="AAN05725.1"/>
    </source>
</evidence>
<dbReference type="InterPro" id="IPR013184">
    <property type="entry name" value="Lactococcus_phage_c2_E2"/>
</dbReference>
<protein>
    <submittedName>
        <fullName evidence="1">E2</fullName>
    </submittedName>
</protein>
<gene>
    <name evidence="1" type="primary">E2</name>
</gene>
<organism evidence="1">
    <name type="scientific">Lactococcus phage c6A</name>
    <dbReference type="NCBI Taxonomy" id="206060"/>
    <lineage>
        <taxon>Viruses</taxon>
        <taxon>Duplodnaviria</taxon>
        <taxon>Heunggongvirae</taxon>
        <taxon>Uroviricota</taxon>
        <taxon>Caudoviricetes</taxon>
        <taxon>Ceduovirus</taxon>
    </lineage>
</organism>
<reference evidence="1" key="1">
    <citation type="journal article" date="2003" name="Appl. Environ. Microbiol.">
        <title>Sequence diversity and functional conservation of the origin of replication in lactococcal prolate phages.</title>
        <authorList>
            <person name="Rakonjac J."/>
            <person name="Ward L.J."/>
            <person name="Schiemann A.H."/>
            <person name="Gardner P.P."/>
            <person name="Lubbers M.W."/>
            <person name="O'Toole P.W."/>
        </authorList>
    </citation>
    <scope>NUCLEOTIDE SEQUENCE</scope>
</reference>
<proteinExistence type="predicted"/>